<dbReference type="SUPFAM" id="SSF48371">
    <property type="entry name" value="ARM repeat"/>
    <property type="match status" value="1"/>
</dbReference>
<dbReference type="InterPro" id="IPR058584">
    <property type="entry name" value="IMB1_TNPO1-like_TPR"/>
</dbReference>
<evidence type="ECO:0000259" key="2">
    <source>
        <dbReference type="Pfam" id="PF25574"/>
    </source>
</evidence>
<keyword evidence="4" id="KW-1185">Reference proteome</keyword>
<feature type="domain" description="Importin subunit beta-1/Transportin-1-like TPR repeats" evidence="2">
    <location>
        <begin position="484"/>
        <end position="802"/>
    </location>
</feature>
<comment type="caution">
    <text evidence="3">The sequence shown here is derived from an EMBL/GenBank/DDBJ whole genome shotgun (WGS) entry which is preliminary data.</text>
</comment>
<accession>A0A1J4K693</accession>
<dbReference type="EMBL" id="MLAK01000766">
    <property type="protein sequence ID" value="OHT05220.1"/>
    <property type="molecule type" value="Genomic_DNA"/>
</dbReference>
<dbReference type="VEuPathDB" id="TrichDB:TRFO_27167"/>
<name>A0A1J4K693_9EUKA</name>
<dbReference type="RefSeq" id="XP_068358356.1">
    <property type="nucleotide sequence ID" value="XM_068505376.1"/>
</dbReference>
<gene>
    <name evidence="3" type="ORF">TRFO_27167</name>
</gene>
<evidence type="ECO:0000256" key="1">
    <source>
        <dbReference type="ARBA" id="ARBA00022737"/>
    </source>
</evidence>
<dbReference type="AlphaFoldDB" id="A0A1J4K693"/>
<dbReference type="Proteomes" id="UP000179807">
    <property type="component" value="Unassembled WGS sequence"/>
</dbReference>
<dbReference type="Gene3D" id="1.25.10.10">
    <property type="entry name" value="Leucine-rich Repeat Variant"/>
    <property type="match status" value="1"/>
</dbReference>
<dbReference type="InterPro" id="IPR016024">
    <property type="entry name" value="ARM-type_fold"/>
</dbReference>
<dbReference type="GeneID" id="94840080"/>
<keyword evidence="1" id="KW-0677">Repeat</keyword>
<reference evidence="3" key="1">
    <citation type="submission" date="2016-10" db="EMBL/GenBank/DDBJ databases">
        <authorList>
            <person name="Benchimol M."/>
            <person name="Almeida L.G."/>
            <person name="Vasconcelos A.T."/>
            <person name="Perreira-Neves A."/>
            <person name="Rosa I.A."/>
            <person name="Tasca T."/>
            <person name="Bogo M.R."/>
            <person name="de Souza W."/>
        </authorList>
    </citation>
    <scope>NUCLEOTIDE SEQUENCE [LARGE SCALE GENOMIC DNA]</scope>
    <source>
        <strain evidence="3">K</strain>
    </source>
</reference>
<organism evidence="3 4">
    <name type="scientific">Tritrichomonas foetus</name>
    <dbReference type="NCBI Taxonomy" id="1144522"/>
    <lineage>
        <taxon>Eukaryota</taxon>
        <taxon>Metamonada</taxon>
        <taxon>Parabasalia</taxon>
        <taxon>Tritrichomonadida</taxon>
        <taxon>Tritrichomonadidae</taxon>
        <taxon>Tritrichomonas</taxon>
    </lineage>
</organism>
<evidence type="ECO:0000313" key="4">
    <source>
        <dbReference type="Proteomes" id="UP000179807"/>
    </source>
</evidence>
<proteinExistence type="predicted"/>
<protein>
    <recommendedName>
        <fullName evidence="2">Importin subunit beta-1/Transportin-1-like TPR repeats domain-containing protein</fullName>
    </recommendedName>
</protein>
<dbReference type="InterPro" id="IPR011989">
    <property type="entry name" value="ARM-like"/>
</dbReference>
<dbReference type="Pfam" id="PF25574">
    <property type="entry name" value="TPR_IMB1"/>
    <property type="match status" value="1"/>
</dbReference>
<sequence length="858" mass="99837">MGSNESVSQSSGNWGEEKENKLIELIEKSTDLENGNLLSDAMKKDPISVYDNCILLLVKEEDMAKQFNYSVIIGSILPESVPPETIVFWMNHDNRARIESMKRRLYLFVQQKAKSNEIGTSYLKNLALSIAHIAFIEYSQGAWQNDFDLLLDNVGKPENNYNTNYTYLSILQYLLNHNIPRNEDGNYDVRVSTICSILNNHLIHDIESNNSRSDYNNNTSRNSEESDNESISCLIFECLKKAIQNFNKFFNNIPNCCQQMDQFLNIMKNNNNSTYNIRNTKMCYQCLKMIAKYRYNFIFCKMQEIFSLSIPHLQNEILREYSIQFWKKIASVEYQIDPRLCKRFTLGVIPYIHENILHFITLTDPNDFDPDDINDGSISSISEKCLIAFSKIEQEKMFSILSEYYLNHNQDIKSNNKRAALVAFRCLVYCDEGKFIFNHFNEILEFAKSVNEKLKFIAIDIIDIILKKYAHSIVYKDDNMEELIKLVKTNVNSHPLIISQCFSTFTTILSLFSSFEHSIIYFRFDEFYQVIEQAINLDNESAFDSLKMLIERAPKECNEKIFQILKSIIDYISQIKDDYSFTTARKIDLIPIIVDKLQNQISEVVPLIIKTIITLLKNSSREYHELFEALLSIIPYTSNQIKFAQFGKQLLPILYEHHEANDPNTMPLTTKIIASLFDTFAKELPNYLNQVIQLFLKDLNNDYLLPQVYPSIFQALSALIKIAGHDIIQFQDSILSKLEIFASFFCEKEIYHELIKHIIDTYASLFEVFQDDQEFIKKTEKKVLMLMKKIERIEMMDEEILEISIKIIFIVVCSLGPRAFAEIRQLPIQAILKKGLHCRDEIVSSTSGKILNVIQNYV</sequence>
<evidence type="ECO:0000313" key="3">
    <source>
        <dbReference type="EMBL" id="OHT05220.1"/>
    </source>
</evidence>